<comment type="caution">
    <text evidence="2">The sequence shown here is derived from an EMBL/GenBank/DDBJ whole genome shotgun (WGS) entry which is preliminary data.</text>
</comment>
<dbReference type="RefSeq" id="WP_168000974.1">
    <property type="nucleotide sequence ID" value="NZ_JAATEO010000010.1"/>
</dbReference>
<keyword evidence="3" id="KW-1185">Reference proteome</keyword>
<name>A0ABX0Z605_9ACTN</name>
<dbReference type="Proteomes" id="UP000783871">
    <property type="component" value="Unassembled WGS sequence"/>
</dbReference>
<accession>A0ABX0Z605</accession>
<sequence>MDEEGFLWLEEYPVTPGVTGERVLNGHIFALYGVYDYWRLTADSRAVAIFDGAASTLRHHVPASFRAPEWISRYSVGCPNSAGAVLEQKSLTLSRQSNANADQRIRVRGRGIHYRIYNGALAGYLVAEAPGDRVLLGAVAKHAYTPERTLRFASGTYTGYRYSAGWTVTERRTFTFSRSSAAPFSATAWVNGRLSYQITAGAYAGLWLPAVEGLTPAP</sequence>
<reference evidence="2 3" key="1">
    <citation type="submission" date="2020-03" db="EMBL/GenBank/DDBJ databases">
        <title>WGS of actinomycetes isolated from Thailand.</title>
        <authorList>
            <person name="Thawai C."/>
        </authorList>
    </citation>
    <scope>NUCLEOTIDE SEQUENCE [LARGE SCALE GENOMIC DNA]</scope>
    <source>
        <strain evidence="2 3">HSS6-12</strain>
    </source>
</reference>
<feature type="domain" description="D-glucuronyl C5-epimerase C-terminal" evidence="1">
    <location>
        <begin position="6"/>
        <end position="76"/>
    </location>
</feature>
<evidence type="ECO:0000313" key="2">
    <source>
        <dbReference type="EMBL" id="NJP32587.1"/>
    </source>
</evidence>
<organism evidence="2 3">
    <name type="scientific">Micromonospora thermarum</name>
    <dbReference type="NCBI Taxonomy" id="2720024"/>
    <lineage>
        <taxon>Bacteria</taxon>
        <taxon>Bacillati</taxon>
        <taxon>Actinomycetota</taxon>
        <taxon>Actinomycetes</taxon>
        <taxon>Micromonosporales</taxon>
        <taxon>Micromonosporaceae</taxon>
        <taxon>Micromonospora</taxon>
    </lineage>
</organism>
<evidence type="ECO:0000313" key="3">
    <source>
        <dbReference type="Proteomes" id="UP000783871"/>
    </source>
</evidence>
<protein>
    <recommendedName>
        <fullName evidence="1">D-glucuronyl C5-epimerase C-terminal domain-containing protein</fullName>
    </recommendedName>
</protein>
<dbReference type="InterPro" id="IPR010598">
    <property type="entry name" value="C5-epim_C"/>
</dbReference>
<dbReference type="Pfam" id="PF06662">
    <property type="entry name" value="C5-epim_C"/>
    <property type="match status" value="1"/>
</dbReference>
<gene>
    <name evidence="2" type="ORF">HCJ94_11495</name>
</gene>
<proteinExistence type="predicted"/>
<evidence type="ECO:0000259" key="1">
    <source>
        <dbReference type="Pfam" id="PF06662"/>
    </source>
</evidence>
<dbReference type="EMBL" id="JAATEO010000010">
    <property type="protein sequence ID" value="NJP32587.1"/>
    <property type="molecule type" value="Genomic_DNA"/>
</dbReference>